<sequence>MQGNRRESTCLYGSAQDSIVASVLFDWGHPMPIRIPLLALDAKAGGEHALPEHLEGSRAAAFADSVLNPE</sequence>
<keyword evidence="2" id="KW-1185">Reference proteome</keyword>
<evidence type="ECO:0000313" key="2">
    <source>
        <dbReference type="Proteomes" id="UP000827724"/>
    </source>
</evidence>
<comment type="caution">
    <text evidence="1">The sequence shown here is derived from an EMBL/GenBank/DDBJ whole genome shotgun (WGS) entry which is preliminary data.</text>
</comment>
<protein>
    <submittedName>
        <fullName evidence="1">Uncharacterized protein</fullName>
    </submittedName>
</protein>
<proteinExistence type="predicted"/>
<name>A0A9P8U135_9HYPO</name>
<reference evidence="1" key="1">
    <citation type="submission" date="2021-08" db="EMBL/GenBank/DDBJ databases">
        <title>Chromosome-Level Trichoderma cornu-damae using Hi-C Data.</title>
        <authorList>
            <person name="Kim C.S."/>
        </authorList>
    </citation>
    <scope>NUCLEOTIDE SEQUENCE</scope>
    <source>
        <strain evidence="1">KA19-0412C</strain>
    </source>
</reference>
<dbReference type="Proteomes" id="UP000827724">
    <property type="component" value="Unassembled WGS sequence"/>
</dbReference>
<organism evidence="1 2">
    <name type="scientific">Trichoderma cornu-damae</name>
    <dbReference type="NCBI Taxonomy" id="654480"/>
    <lineage>
        <taxon>Eukaryota</taxon>
        <taxon>Fungi</taxon>
        <taxon>Dikarya</taxon>
        <taxon>Ascomycota</taxon>
        <taxon>Pezizomycotina</taxon>
        <taxon>Sordariomycetes</taxon>
        <taxon>Hypocreomycetidae</taxon>
        <taxon>Hypocreales</taxon>
        <taxon>Hypocreaceae</taxon>
        <taxon>Trichoderma</taxon>
    </lineage>
</organism>
<dbReference type="AlphaFoldDB" id="A0A9P8U135"/>
<evidence type="ECO:0000313" key="1">
    <source>
        <dbReference type="EMBL" id="KAH6611632.1"/>
    </source>
</evidence>
<gene>
    <name evidence="1" type="ORF">Trco_001652</name>
</gene>
<dbReference type="EMBL" id="JAIWOZ010000001">
    <property type="protein sequence ID" value="KAH6611632.1"/>
    <property type="molecule type" value="Genomic_DNA"/>
</dbReference>
<accession>A0A9P8U135</accession>